<proteinExistence type="inferred from homology"/>
<feature type="region of interest" description="Disordered" evidence="10">
    <location>
        <begin position="98"/>
        <end position="130"/>
    </location>
</feature>
<evidence type="ECO:0000256" key="5">
    <source>
        <dbReference type="ARBA" id="ARBA00023125"/>
    </source>
</evidence>
<evidence type="ECO:0000256" key="6">
    <source>
        <dbReference type="ARBA" id="ARBA00023163"/>
    </source>
</evidence>
<reference evidence="13" key="1">
    <citation type="submission" date="2025-08" db="UniProtKB">
        <authorList>
            <consortium name="RefSeq"/>
        </authorList>
    </citation>
    <scope>IDENTIFICATION</scope>
    <source>
        <tissue evidence="13">Leaf</tissue>
    </source>
</reference>
<dbReference type="InterPro" id="IPR000232">
    <property type="entry name" value="HSF_DNA-bd"/>
</dbReference>
<evidence type="ECO:0000313" key="12">
    <source>
        <dbReference type="Proteomes" id="UP000827889"/>
    </source>
</evidence>
<dbReference type="RefSeq" id="XP_030530155.1">
    <property type="nucleotide sequence ID" value="XM_030674295.2"/>
</dbReference>
<dbReference type="GO" id="GO:0006357">
    <property type="term" value="P:regulation of transcription by RNA polymerase II"/>
    <property type="evidence" value="ECO:0007669"/>
    <property type="project" value="TreeGrafter"/>
</dbReference>
<dbReference type="OrthoDB" id="60033at2759"/>
<name>A0A8B8P5M8_9MYRT</name>
<keyword evidence="7" id="KW-0539">Nucleus</keyword>
<feature type="compositionally biased region" description="Low complexity" evidence="10">
    <location>
        <begin position="12"/>
        <end position="21"/>
    </location>
</feature>
<comment type="subcellular location">
    <subcellularLocation>
        <location evidence="1">Nucleus</location>
    </subcellularLocation>
</comment>
<dbReference type="PANTHER" id="PTHR10015">
    <property type="entry name" value="HEAT SHOCK TRANSCRIPTION FACTOR"/>
    <property type="match status" value="1"/>
</dbReference>
<comment type="similarity">
    <text evidence="8">Belongs to the HSF family. Class A subfamily.</text>
</comment>
<gene>
    <name evidence="13" type="primary">LOC115740723</name>
</gene>
<sequence length="471" mass="52033">MVVDASVGGGVPCPSVSSSISQEEPAMETGATIKVEVGFDFGGDGGDYGDDGDDGAVDRGRARDKKPCSSSLSSGLPAGGKEDEDAEDAGMVMDQVAVCNNGNNGSSSCSSTSPPPPSERPPKPMEGLNEVGPPPFLKKAFEMVEDPETDSVVSWSENRDSFVVWDQHEFSKDLLPKYFKHQNFSSFIRQLNTYGFRKVDPDRWEFANEGFLGGKKHLLKNIKRRGRITKKQEGHTIPEDIHRTVMDAQRTEAESEIQTLKVDQETLKSEILELRQQQECSLSEIGAVEERIRCAECRHQQMFLFLAKAMRNPHFVEQLVQKKKPSREIDAGKFIKKRRLLASDPDPDRRNFEGNNDHEFSACGDGQNGILSDCVDQKPDGSVNLVPNENFTDALEPKYNEATVHGDASTIYNAMSEKLLDDSSLITEGEIGQELAVNDSNIYLELEYLIGEPPDWGGVNELKEQPAALMP</sequence>
<dbReference type="PRINTS" id="PR00056">
    <property type="entry name" value="HSFDOMAIN"/>
</dbReference>
<dbReference type="Proteomes" id="UP000827889">
    <property type="component" value="Chromosome 4"/>
</dbReference>
<evidence type="ECO:0000256" key="3">
    <source>
        <dbReference type="ARBA" id="ARBA00023015"/>
    </source>
</evidence>
<dbReference type="GO" id="GO:0003700">
    <property type="term" value="F:DNA-binding transcription factor activity"/>
    <property type="evidence" value="ECO:0007669"/>
    <property type="project" value="InterPro"/>
</dbReference>
<organism evidence="12 13">
    <name type="scientific">Rhodamnia argentea</name>
    <dbReference type="NCBI Taxonomy" id="178133"/>
    <lineage>
        <taxon>Eukaryota</taxon>
        <taxon>Viridiplantae</taxon>
        <taxon>Streptophyta</taxon>
        <taxon>Embryophyta</taxon>
        <taxon>Tracheophyta</taxon>
        <taxon>Spermatophyta</taxon>
        <taxon>Magnoliopsida</taxon>
        <taxon>eudicotyledons</taxon>
        <taxon>Gunneridae</taxon>
        <taxon>Pentapetalae</taxon>
        <taxon>rosids</taxon>
        <taxon>malvids</taxon>
        <taxon>Myrtales</taxon>
        <taxon>Myrtaceae</taxon>
        <taxon>Myrtoideae</taxon>
        <taxon>Myrteae</taxon>
        <taxon>Australasian group</taxon>
        <taxon>Rhodamnia</taxon>
    </lineage>
</organism>
<feature type="region of interest" description="Disordered" evidence="10">
    <location>
        <begin position="1"/>
        <end position="85"/>
    </location>
</feature>
<dbReference type="PROSITE" id="PS00434">
    <property type="entry name" value="HSF_DOMAIN"/>
    <property type="match status" value="1"/>
</dbReference>
<dbReference type="GO" id="GO:0005634">
    <property type="term" value="C:nucleus"/>
    <property type="evidence" value="ECO:0007669"/>
    <property type="project" value="UniProtKB-SubCell"/>
</dbReference>
<dbReference type="FunFam" id="1.10.10.10:FF:000057">
    <property type="entry name" value="Heat shock transcription factor 1"/>
    <property type="match status" value="1"/>
</dbReference>
<dbReference type="PANTHER" id="PTHR10015:SF298">
    <property type="entry name" value="HEAT STRESS TRANSCRIPTION FACTOR A-9"/>
    <property type="match status" value="1"/>
</dbReference>
<evidence type="ECO:0000256" key="8">
    <source>
        <dbReference type="ARBA" id="ARBA00061350"/>
    </source>
</evidence>
<keyword evidence="9" id="KW-0175">Coiled coil</keyword>
<feature type="domain" description="HSF-type DNA-binding" evidence="11">
    <location>
        <begin position="175"/>
        <end position="199"/>
    </location>
</feature>
<evidence type="ECO:0000256" key="4">
    <source>
        <dbReference type="ARBA" id="ARBA00023016"/>
    </source>
</evidence>
<evidence type="ECO:0000259" key="11">
    <source>
        <dbReference type="PROSITE" id="PS00434"/>
    </source>
</evidence>
<dbReference type="KEGG" id="rarg:115740723"/>
<dbReference type="GO" id="GO:0034605">
    <property type="term" value="P:cellular response to heat"/>
    <property type="evidence" value="ECO:0007669"/>
    <property type="project" value="TreeGrafter"/>
</dbReference>
<dbReference type="Pfam" id="PF00447">
    <property type="entry name" value="HSF_DNA-bind"/>
    <property type="match status" value="1"/>
</dbReference>
<dbReference type="InterPro" id="IPR036388">
    <property type="entry name" value="WH-like_DNA-bd_sf"/>
</dbReference>
<evidence type="ECO:0000256" key="7">
    <source>
        <dbReference type="ARBA" id="ARBA00023242"/>
    </source>
</evidence>
<keyword evidence="3" id="KW-0805">Transcription regulation</keyword>
<keyword evidence="5" id="KW-0238">DNA-binding</keyword>
<evidence type="ECO:0000256" key="10">
    <source>
        <dbReference type="SAM" id="MobiDB-lite"/>
    </source>
</evidence>
<dbReference type="InterPro" id="IPR036390">
    <property type="entry name" value="WH_DNA-bd_sf"/>
</dbReference>
<protein>
    <submittedName>
        <fullName evidence="13">Heat stress transcription factor A-2-like</fullName>
    </submittedName>
</protein>
<evidence type="ECO:0000313" key="13">
    <source>
        <dbReference type="RefSeq" id="XP_030530155.1"/>
    </source>
</evidence>
<feature type="compositionally biased region" description="Basic and acidic residues" evidence="10">
    <location>
        <begin position="56"/>
        <end position="67"/>
    </location>
</feature>
<dbReference type="GO" id="GO:0000978">
    <property type="term" value="F:RNA polymerase II cis-regulatory region sequence-specific DNA binding"/>
    <property type="evidence" value="ECO:0007669"/>
    <property type="project" value="TreeGrafter"/>
</dbReference>
<evidence type="ECO:0000256" key="2">
    <source>
        <dbReference type="ARBA" id="ARBA00022553"/>
    </source>
</evidence>
<dbReference type="Gene3D" id="1.10.10.10">
    <property type="entry name" value="Winged helix-like DNA-binding domain superfamily/Winged helix DNA-binding domain"/>
    <property type="match status" value="1"/>
</dbReference>
<keyword evidence="12" id="KW-1185">Reference proteome</keyword>
<evidence type="ECO:0000256" key="9">
    <source>
        <dbReference type="SAM" id="Coils"/>
    </source>
</evidence>
<dbReference type="SUPFAM" id="SSF46785">
    <property type="entry name" value="Winged helix' DNA-binding domain"/>
    <property type="match status" value="1"/>
</dbReference>
<keyword evidence="2" id="KW-0597">Phosphoprotein</keyword>
<keyword evidence="4" id="KW-0346">Stress response</keyword>
<evidence type="ECO:0000256" key="1">
    <source>
        <dbReference type="ARBA" id="ARBA00004123"/>
    </source>
</evidence>
<keyword evidence="6" id="KW-0804">Transcription</keyword>
<dbReference type="GeneID" id="115740723"/>
<dbReference type="AlphaFoldDB" id="A0A8B8P5M8"/>
<feature type="coiled-coil region" evidence="9">
    <location>
        <begin position="250"/>
        <end position="277"/>
    </location>
</feature>
<dbReference type="SMART" id="SM00415">
    <property type="entry name" value="HSF"/>
    <property type="match status" value="1"/>
</dbReference>
<accession>A0A8B8P5M8</accession>